<gene>
    <name evidence="1" type="ORF">A2678_00170</name>
</gene>
<comment type="caution">
    <text evidence="1">The sequence shown here is derived from an EMBL/GenBank/DDBJ whole genome shotgun (WGS) entry which is preliminary data.</text>
</comment>
<dbReference type="EMBL" id="MFKU01000015">
    <property type="protein sequence ID" value="OGG48281.1"/>
    <property type="molecule type" value="Genomic_DNA"/>
</dbReference>
<accession>A0A1F6CH32</accession>
<sequence>MSEHLVETHADTVDHASYVNKFTELTERIYKSAATSETEETPIPRATALDVRALLIELKKYLQRAGIKDTAP</sequence>
<reference evidence="1 2" key="1">
    <citation type="journal article" date="2016" name="Nat. Commun.">
        <title>Thousands of microbial genomes shed light on interconnected biogeochemical processes in an aquifer system.</title>
        <authorList>
            <person name="Anantharaman K."/>
            <person name="Brown C.T."/>
            <person name="Hug L.A."/>
            <person name="Sharon I."/>
            <person name="Castelle C.J."/>
            <person name="Probst A.J."/>
            <person name="Thomas B.C."/>
            <person name="Singh A."/>
            <person name="Wilkins M.J."/>
            <person name="Karaoz U."/>
            <person name="Brodie E.L."/>
            <person name="Williams K.H."/>
            <person name="Hubbard S.S."/>
            <person name="Banfield J.F."/>
        </authorList>
    </citation>
    <scope>NUCLEOTIDE SEQUENCE [LARGE SCALE GENOMIC DNA]</scope>
</reference>
<dbReference type="AlphaFoldDB" id="A0A1F6CH32"/>
<evidence type="ECO:0000313" key="1">
    <source>
        <dbReference type="EMBL" id="OGG48281.1"/>
    </source>
</evidence>
<dbReference type="Proteomes" id="UP000178815">
    <property type="component" value="Unassembled WGS sequence"/>
</dbReference>
<name>A0A1F6CH32_9BACT</name>
<protein>
    <submittedName>
        <fullName evidence="1">Uncharacterized protein</fullName>
    </submittedName>
</protein>
<dbReference type="STRING" id="1798481.A2678_00170"/>
<evidence type="ECO:0000313" key="2">
    <source>
        <dbReference type="Proteomes" id="UP000178815"/>
    </source>
</evidence>
<proteinExistence type="predicted"/>
<organism evidence="1 2">
    <name type="scientific">Candidatus Kaiserbacteria bacterium RIFCSPHIGHO2_01_FULL_53_31</name>
    <dbReference type="NCBI Taxonomy" id="1798481"/>
    <lineage>
        <taxon>Bacteria</taxon>
        <taxon>Candidatus Kaiseribacteriota</taxon>
    </lineage>
</organism>